<dbReference type="CDD" id="cd06587">
    <property type="entry name" value="VOC"/>
    <property type="match status" value="1"/>
</dbReference>
<organism evidence="2 3">
    <name type="scientific">Mesorhizobium calcicola</name>
    <dbReference type="NCBI Taxonomy" id="1300310"/>
    <lineage>
        <taxon>Bacteria</taxon>
        <taxon>Pseudomonadati</taxon>
        <taxon>Pseudomonadota</taxon>
        <taxon>Alphaproteobacteria</taxon>
        <taxon>Hyphomicrobiales</taxon>
        <taxon>Phyllobacteriaceae</taxon>
        <taxon>Mesorhizobium</taxon>
    </lineage>
</organism>
<evidence type="ECO:0000313" key="2">
    <source>
        <dbReference type="EMBL" id="MFD2052174.1"/>
    </source>
</evidence>
<dbReference type="PROSITE" id="PS51819">
    <property type="entry name" value="VOC"/>
    <property type="match status" value="1"/>
</dbReference>
<dbReference type="InterPro" id="IPR037523">
    <property type="entry name" value="VOC_core"/>
</dbReference>
<dbReference type="Gene3D" id="3.10.180.10">
    <property type="entry name" value="2,3-Dihydroxybiphenyl 1,2-Dioxygenase, domain 1"/>
    <property type="match status" value="1"/>
</dbReference>
<gene>
    <name evidence="2" type="ORF">ACFSQT_03280</name>
</gene>
<reference evidence="3" key="1">
    <citation type="journal article" date="2019" name="Int. J. Syst. Evol. Microbiol.">
        <title>The Global Catalogue of Microorganisms (GCM) 10K type strain sequencing project: providing services to taxonomists for standard genome sequencing and annotation.</title>
        <authorList>
            <consortium name="The Broad Institute Genomics Platform"/>
            <consortium name="The Broad Institute Genome Sequencing Center for Infectious Disease"/>
            <person name="Wu L."/>
            <person name="Ma J."/>
        </authorList>
    </citation>
    <scope>NUCLEOTIDE SEQUENCE [LARGE SCALE GENOMIC DNA]</scope>
    <source>
        <strain evidence="3">CGMCC 1.16226</strain>
    </source>
</reference>
<feature type="domain" description="VOC" evidence="1">
    <location>
        <begin position="4"/>
        <end position="120"/>
    </location>
</feature>
<comment type="caution">
    <text evidence="2">The sequence shown here is derived from an EMBL/GenBank/DDBJ whole genome shotgun (WGS) entry which is preliminary data.</text>
</comment>
<keyword evidence="3" id="KW-1185">Reference proteome</keyword>
<dbReference type="EMBL" id="JBHUGY010000006">
    <property type="protein sequence ID" value="MFD2052174.1"/>
    <property type="molecule type" value="Genomic_DNA"/>
</dbReference>
<evidence type="ECO:0000259" key="1">
    <source>
        <dbReference type="PROSITE" id="PS51819"/>
    </source>
</evidence>
<accession>A0ABW4W6A3</accession>
<dbReference type="RefSeq" id="WP_379016992.1">
    <property type="nucleotide sequence ID" value="NZ_JBHUGY010000006.1"/>
</dbReference>
<protein>
    <submittedName>
        <fullName evidence="2">VOC family protein</fullName>
    </submittedName>
</protein>
<sequence length="120" mass="13411">MFERLDCVSLHTNDLEASLAFLSSMGLEEVWRLDRKDAGRPWAVVGLDFPDKTSSQLVLSTHPDRRFIEVEIRVADVRSAYEILKQIPGVSWIAEPFSIEVGHVAVMTAPDGNNFVLIGN</sequence>
<dbReference type="InterPro" id="IPR029068">
    <property type="entry name" value="Glyas_Bleomycin-R_OHBP_Dase"/>
</dbReference>
<evidence type="ECO:0000313" key="3">
    <source>
        <dbReference type="Proteomes" id="UP001597349"/>
    </source>
</evidence>
<proteinExistence type="predicted"/>
<name>A0ABW4W6A3_9HYPH</name>
<dbReference type="SUPFAM" id="SSF54593">
    <property type="entry name" value="Glyoxalase/Bleomycin resistance protein/Dihydroxybiphenyl dioxygenase"/>
    <property type="match status" value="1"/>
</dbReference>
<dbReference type="Proteomes" id="UP001597349">
    <property type="component" value="Unassembled WGS sequence"/>
</dbReference>